<feature type="transmembrane region" description="Helical" evidence="6">
    <location>
        <begin position="94"/>
        <end position="114"/>
    </location>
</feature>
<feature type="transmembrane region" description="Helical" evidence="6">
    <location>
        <begin position="437"/>
        <end position="460"/>
    </location>
</feature>
<keyword evidence="9" id="KW-1185">Reference proteome</keyword>
<feature type="transmembrane region" description="Helical" evidence="6">
    <location>
        <begin position="14"/>
        <end position="35"/>
    </location>
</feature>
<evidence type="ECO:0000313" key="9">
    <source>
        <dbReference type="Proteomes" id="UP000184192"/>
    </source>
</evidence>
<organism evidence="8 9">
    <name type="scientific">Bacteroides stercorirosoris</name>
    <dbReference type="NCBI Taxonomy" id="871324"/>
    <lineage>
        <taxon>Bacteria</taxon>
        <taxon>Pseudomonadati</taxon>
        <taxon>Bacteroidota</taxon>
        <taxon>Bacteroidia</taxon>
        <taxon>Bacteroidales</taxon>
        <taxon>Bacteroidaceae</taxon>
        <taxon>Bacteroides</taxon>
    </lineage>
</organism>
<dbReference type="GO" id="GO:0005886">
    <property type="term" value="C:plasma membrane"/>
    <property type="evidence" value="ECO:0007669"/>
    <property type="project" value="UniProtKB-SubCell"/>
</dbReference>
<evidence type="ECO:0000313" key="8">
    <source>
        <dbReference type="EMBL" id="SHJ76340.1"/>
    </source>
</evidence>
<evidence type="ECO:0000256" key="2">
    <source>
        <dbReference type="ARBA" id="ARBA00022475"/>
    </source>
</evidence>
<dbReference type="PANTHER" id="PTHR30250:SF26">
    <property type="entry name" value="PSMA PROTEIN"/>
    <property type="match status" value="1"/>
</dbReference>
<proteinExistence type="predicted"/>
<dbReference type="Proteomes" id="UP000184192">
    <property type="component" value="Unassembled WGS sequence"/>
</dbReference>
<dbReference type="OrthoDB" id="8609648at2"/>
<keyword evidence="5 6" id="KW-0472">Membrane</keyword>
<gene>
    <name evidence="7" type="ORF">DXA68_05185</name>
    <name evidence="8" type="ORF">SAMN05444350_1588</name>
</gene>
<dbReference type="EMBL" id="QSCF01000006">
    <property type="protein sequence ID" value="RGX79990.1"/>
    <property type="molecule type" value="Genomic_DNA"/>
</dbReference>
<accession>A0A1M6LZ09</accession>
<feature type="transmembrane region" description="Helical" evidence="6">
    <location>
        <begin position="126"/>
        <end position="143"/>
    </location>
</feature>
<evidence type="ECO:0000313" key="7">
    <source>
        <dbReference type="EMBL" id="RGX79990.1"/>
    </source>
</evidence>
<dbReference type="EMBL" id="FQZN01000058">
    <property type="protein sequence ID" value="SHJ76340.1"/>
    <property type="molecule type" value="Genomic_DNA"/>
</dbReference>
<keyword evidence="4 6" id="KW-1133">Transmembrane helix</keyword>
<dbReference type="RefSeq" id="WP_025835104.1">
    <property type="nucleotide sequence ID" value="NZ_CABMFG010000006.1"/>
</dbReference>
<feature type="transmembrane region" description="Helical" evidence="6">
    <location>
        <begin position="343"/>
        <end position="363"/>
    </location>
</feature>
<name>A0A1M6LZ09_9BACE</name>
<dbReference type="InterPro" id="IPR050833">
    <property type="entry name" value="Poly_Biosynth_Transport"/>
</dbReference>
<reference evidence="9" key="2">
    <citation type="submission" date="2016-11" db="EMBL/GenBank/DDBJ databases">
        <authorList>
            <person name="Varghese N."/>
            <person name="Submissions S."/>
        </authorList>
    </citation>
    <scope>NUCLEOTIDE SEQUENCE [LARGE SCALE GENOMIC DNA]</scope>
    <source>
        <strain evidence="9">DSM 26884</strain>
    </source>
</reference>
<dbReference type="AlphaFoldDB" id="A0A1M6LZ09"/>
<feature type="transmembrane region" description="Helical" evidence="6">
    <location>
        <begin position="472"/>
        <end position="492"/>
    </location>
</feature>
<dbReference type="GeneID" id="92714842"/>
<comment type="subcellular location">
    <subcellularLocation>
        <location evidence="1">Cell membrane</location>
        <topology evidence="1">Multi-pass membrane protein</topology>
    </subcellularLocation>
</comment>
<feature type="transmembrane region" description="Helical" evidence="6">
    <location>
        <begin position="188"/>
        <end position="207"/>
    </location>
</feature>
<keyword evidence="2" id="KW-1003">Cell membrane</keyword>
<feature type="transmembrane region" description="Helical" evidence="6">
    <location>
        <begin position="163"/>
        <end position="182"/>
    </location>
</feature>
<evidence type="ECO:0000313" key="10">
    <source>
        <dbReference type="Proteomes" id="UP000286075"/>
    </source>
</evidence>
<evidence type="ECO:0000256" key="6">
    <source>
        <dbReference type="SAM" id="Phobius"/>
    </source>
</evidence>
<feature type="transmembrane region" description="Helical" evidence="6">
    <location>
        <begin position="55"/>
        <end position="74"/>
    </location>
</feature>
<evidence type="ECO:0000256" key="3">
    <source>
        <dbReference type="ARBA" id="ARBA00022692"/>
    </source>
</evidence>
<dbReference type="PANTHER" id="PTHR30250">
    <property type="entry name" value="PST FAMILY PREDICTED COLANIC ACID TRANSPORTER"/>
    <property type="match status" value="1"/>
</dbReference>
<reference evidence="7 10" key="3">
    <citation type="submission" date="2018-08" db="EMBL/GenBank/DDBJ databases">
        <title>A genome reference for cultivated species of the human gut microbiota.</title>
        <authorList>
            <person name="Zou Y."/>
            <person name="Xue W."/>
            <person name="Luo G."/>
        </authorList>
    </citation>
    <scope>NUCLEOTIDE SEQUENCE [LARGE SCALE GENOMIC DNA]</scope>
    <source>
        <strain evidence="7 10">OF03-9BH</strain>
    </source>
</reference>
<evidence type="ECO:0000256" key="1">
    <source>
        <dbReference type="ARBA" id="ARBA00004651"/>
    </source>
</evidence>
<feature type="transmembrane region" description="Helical" evidence="6">
    <location>
        <begin position="252"/>
        <end position="270"/>
    </location>
</feature>
<reference evidence="8" key="1">
    <citation type="submission" date="2016-11" db="EMBL/GenBank/DDBJ databases">
        <authorList>
            <person name="Jaros S."/>
            <person name="Januszkiewicz K."/>
            <person name="Wedrychowicz H."/>
        </authorList>
    </citation>
    <scope>NUCLEOTIDE SEQUENCE [LARGE SCALE GENOMIC DNA]</scope>
    <source>
        <strain evidence="8">DSM 26884</strain>
    </source>
</reference>
<sequence>MDTRSRTYNSISNSIYGILCSTVTVFLNFFVRIVLVRELGEEINGLHNLFQSITSVMLLMEMGISSAMIIHLYAPIKNHDIEEIKGIMGFYKKVYLYLAIAFTTVSILVSIFLINKLVTSSLPLNTVRIYFLLFALSFAFNYLTQYKRSILFAEQKNRISIGITAICEVLFRSLQIVFLLVWHQYITFLIITIIEKLASNFVAIHYINKYHPYLNDGMLQELPFQKKLAIFNTVKPLMVFQVANTVQNASKGILISILLGNVAIVGYYGNYQLVISMVEMIYAQFGGAFTTSFGNLSVDGTSEHKRRIYFKSAFIMNWIAAIMCAGFIACIQDFIYLVFGDHFVLEFMSVLILTVNMMVYLLNIPVISIQNAMGLHNLDVKWMILQAITAIVLGYVGGILLGMTGIFVGLLIPLVVFTLIRKGIVVNKRALDMEAKSYLLFICKEIIKITLSVVFTIWLCEFIKMQPSVLCIILKGMIALVVGIFTPVLFSFKSEEFLETVGLIKKVLKIK</sequence>
<keyword evidence="3 6" id="KW-0812">Transmembrane</keyword>
<evidence type="ECO:0000256" key="4">
    <source>
        <dbReference type="ARBA" id="ARBA00022989"/>
    </source>
</evidence>
<feature type="transmembrane region" description="Helical" evidence="6">
    <location>
        <begin position="314"/>
        <end position="337"/>
    </location>
</feature>
<dbReference type="Proteomes" id="UP000286075">
    <property type="component" value="Unassembled WGS sequence"/>
</dbReference>
<evidence type="ECO:0000256" key="5">
    <source>
        <dbReference type="ARBA" id="ARBA00023136"/>
    </source>
</evidence>
<feature type="transmembrane region" description="Helical" evidence="6">
    <location>
        <begin position="384"/>
        <end position="417"/>
    </location>
</feature>
<protein>
    <submittedName>
        <fullName evidence="8">Membrane protein involved in the export of O-antigen and teichoic acid</fullName>
    </submittedName>
</protein>